<evidence type="ECO:0000313" key="3">
    <source>
        <dbReference type="WBParaSite" id="HCON_00121690-00001"/>
    </source>
</evidence>
<evidence type="ECO:0000259" key="1">
    <source>
        <dbReference type="PROSITE" id="PS50878"/>
    </source>
</evidence>
<dbReference type="PANTHER" id="PTHR47027:SF28">
    <property type="entry name" value="ENDONUCLEASE-REVERSE TRANSCRIPTASE"/>
    <property type="match status" value="1"/>
</dbReference>
<dbReference type="Pfam" id="PF00078">
    <property type="entry name" value="RVT_1"/>
    <property type="match status" value="1"/>
</dbReference>
<dbReference type="OrthoDB" id="5849210at2759"/>
<feature type="domain" description="Reverse transcriptase" evidence="1">
    <location>
        <begin position="1"/>
        <end position="187"/>
    </location>
</feature>
<dbReference type="PANTHER" id="PTHR47027">
    <property type="entry name" value="REVERSE TRANSCRIPTASE DOMAIN-CONTAINING PROTEIN"/>
    <property type="match status" value="1"/>
</dbReference>
<evidence type="ECO:0000313" key="2">
    <source>
        <dbReference type="Proteomes" id="UP000025227"/>
    </source>
</evidence>
<dbReference type="PROSITE" id="PS50878">
    <property type="entry name" value="RT_POL"/>
    <property type="match status" value="1"/>
</dbReference>
<dbReference type="OMA" id="FDWIPHE"/>
<dbReference type="Proteomes" id="UP000025227">
    <property type="component" value="Unplaced"/>
</dbReference>
<organism evidence="2 3">
    <name type="scientific">Haemonchus contortus</name>
    <name type="common">Barber pole worm</name>
    <dbReference type="NCBI Taxonomy" id="6289"/>
    <lineage>
        <taxon>Eukaryota</taxon>
        <taxon>Metazoa</taxon>
        <taxon>Ecdysozoa</taxon>
        <taxon>Nematoda</taxon>
        <taxon>Chromadorea</taxon>
        <taxon>Rhabditida</taxon>
        <taxon>Rhabditina</taxon>
        <taxon>Rhabditomorpha</taxon>
        <taxon>Strongyloidea</taxon>
        <taxon>Trichostrongylidae</taxon>
        <taxon>Haemonchus</taxon>
    </lineage>
</organism>
<dbReference type="InterPro" id="IPR043128">
    <property type="entry name" value="Rev_trsase/Diguanyl_cyclase"/>
</dbReference>
<name>A0A7I4YQG6_HAECO</name>
<keyword evidence="2" id="KW-1185">Reference proteome</keyword>
<sequence>MKIFERIVDGRIRDIVELTTNQCGFVADLEKTFDRVPRDVIWYALRQHGVPEELIEWVRIIYTSPKSRVQTAAGTSTEFPISFGVHQGSALSPLLFVVVMDTITKDLQRPAPWTLLYADGVVLASEDKSELESQMQTLPDRLAMFGLRLNVKKTEYLTTDSSELDSTKINGTELTRTTTFKYLGLAIASDGSLGFDTNSRVNAAWLKWRSMTAYSAIRTSLSVSNPRSTEPSSGRNLRR</sequence>
<protein>
    <submittedName>
        <fullName evidence="3">Reverse transcriptase domain-containing protein</fullName>
    </submittedName>
</protein>
<reference evidence="3" key="1">
    <citation type="submission" date="2020-12" db="UniProtKB">
        <authorList>
            <consortium name="WormBaseParasite"/>
        </authorList>
    </citation>
    <scope>IDENTIFICATION</scope>
    <source>
        <strain evidence="3">MHco3</strain>
    </source>
</reference>
<accession>A0A7I4YQG6</accession>
<dbReference type="SUPFAM" id="SSF56672">
    <property type="entry name" value="DNA/RNA polymerases"/>
    <property type="match status" value="1"/>
</dbReference>
<dbReference type="Gene3D" id="3.30.70.270">
    <property type="match status" value="1"/>
</dbReference>
<dbReference type="CDD" id="cd01650">
    <property type="entry name" value="RT_nLTR_like"/>
    <property type="match status" value="1"/>
</dbReference>
<dbReference type="InterPro" id="IPR000477">
    <property type="entry name" value="RT_dom"/>
</dbReference>
<dbReference type="WBParaSite" id="HCON_00121690-00001">
    <property type="protein sequence ID" value="HCON_00121690-00001"/>
    <property type="gene ID" value="HCON_00121690"/>
</dbReference>
<dbReference type="AlphaFoldDB" id="A0A7I4YQG6"/>
<proteinExistence type="predicted"/>
<dbReference type="InterPro" id="IPR043502">
    <property type="entry name" value="DNA/RNA_pol_sf"/>
</dbReference>